<comment type="similarity">
    <text evidence="4">In the 2nd section; belongs to the type-I 3-dehydroquinase family.</text>
</comment>
<comment type="subunit">
    <text evidence="24">Homodimer.</text>
</comment>
<feature type="binding site" evidence="24">
    <location>
        <position position="517"/>
    </location>
    <ligand>
        <name>Zn(2+)</name>
        <dbReference type="ChEBI" id="CHEBI:29105"/>
        <note>catalytic</note>
    </ligand>
</feature>
<dbReference type="InterPro" id="IPR001381">
    <property type="entry name" value="DHquinase_I"/>
</dbReference>
<feature type="active site" description="Proton acceptor; for 3-dehydroquinate synthase activity" evidence="24">
    <location>
        <position position="597"/>
    </location>
</feature>
<keyword evidence="20 24" id="KW-0511">Multifunctional enzyme</keyword>
<dbReference type="InterPro" id="IPR031322">
    <property type="entry name" value="Shikimate/glucono_kinase"/>
</dbReference>
<dbReference type="Gene3D" id="3.40.50.300">
    <property type="entry name" value="P-loop containing nucleotide triphosphate hydrolases"/>
    <property type="match status" value="1"/>
</dbReference>
<comment type="similarity">
    <text evidence="24">In the N-terminal section; belongs to the sugar phosphate cyclases superfamily. Dehydroquinate synthase family.</text>
</comment>
<dbReference type="InterPro" id="IPR023193">
    <property type="entry name" value="EPSP_synthase_CS"/>
</dbReference>
<evidence type="ECO:0000256" key="5">
    <source>
        <dbReference type="ARBA" id="ARBA00007905"/>
    </source>
</evidence>
<dbReference type="InterPro" id="IPR036968">
    <property type="entry name" value="Enolpyruvate_Tfrase_sf"/>
</dbReference>
<evidence type="ECO:0000256" key="13">
    <source>
        <dbReference type="ARBA" id="ARBA00022777"/>
    </source>
</evidence>
<dbReference type="CDD" id="cd00502">
    <property type="entry name" value="DHQase_I"/>
    <property type="match status" value="1"/>
</dbReference>
<feature type="active site" description="For EPSP synthase activity" evidence="24">
    <location>
        <position position="1177"/>
    </location>
</feature>
<dbReference type="PROSITE" id="PS00104">
    <property type="entry name" value="EPSP_SYNTHASE_1"/>
    <property type="match status" value="1"/>
</dbReference>
<feature type="binding site" evidence="24">
    <location>
        <position position="587"/>
    </location>
    <ligand>
        <name>7-phospho-2-dehydro-3-deoxy-D-arabino-heptonate</name>
        <dbReference type="ChEBI" id="CHEBI:58394"/>
    </ligand>
</feature>
<dbReference type="EC" id="1.1.1.25" evidence="24"/>
<evidence type="ECO:0000259" key="27">
    <source>
        <dbReference type="Pfam" id="PF00275"/>
    </source>
</evidence>
<feature type="region of interest" description="Shikimate dehydrogenase" evidence="24">
    <location>
        <begin position="1664"/>
        <end position="1962"/>
    </location>
</feature>
<dbReference type="EC" id="2.7.1.71" evidence="24"/>
<comment type="pathway">
    <text evidence="24">Metabolic intermediate biosynthesis; chorismate biosynthesis; chorismate from D-erythrose 4-phosphate and phosphoenolpyruvate: step 3/7.</text>
</comment>
<feature type="binding site" evidence="24">
    <location>
        <position position="453"/>
    </location>
    <ligand>
        <name>7-phospho-2-dehydro-3-deoxy-D-arabino-heptonate</name>
        <dbReference type="ChEBI" id="CHEBI:58394"/>
    </ligand>
</feature>
<dbReference type="Gene3D" id="3.40.50.720">
    <property type="entry name" value="NAD(P)-binding Rossmann-like Domain"/>
    <property type="match status" value="1"/>
</dbReference>
<dbReference type="SUPFAM" id="SSF51735">
    <property type="entry name" value="NAD(P)-binding Rossmann-fold domains"/>
    <property type="match status" value="1"/>
</dbReference>
<dbReference type="PROSITE" id="PS00885">
    <property type="entry name" value="EPSP_SYNTHASE_2"/>
    <property type="match status" value="1"/>
</dbReference>
<keyword evidence="17 24" id="KW-0560">Oxidoreductase</keyword>
<feature type="binding site" evidence="24">
    <location>
        <position position="693"/>
    </location>
    <ligand>
        <name>7-phospho-2-dehydro-3-deoxy-D-arabino-heptonate</name>
        <dbReference type="ChEBI" id="CHEBI:58394"/>
    </ligand>
</feature>
<feature type="binding site" evidence="24">
    <location>
        <position position="624"/>
    </location>
    <ligand>
        <name>Zn(2+)</name>
        <dbReference type="ChEBI" id="CHEBI:29105"/>
        <note>catalytic</note>
    </ligand>
</feature>
<dbReference type="CDD" id="cd08195">
    <property type="entry name" value="DHQS"/>
    <property type="match status" value="1"/>
</dbReference>
<evidence type="ECO:0000259" key="31">
    <source>
        <dbReference type="Pfam" id="PF18317"/>
    </source>
</evidence>
<comment type="subcellular location">
    <subcellularLocation>
        <location evidence="1 24">Cytoplasm</location>
    </subcellularLocation>
</comment>
<dbReference type="Pfam" id="PF24621">
    <property type="entry name" value="DHQS_C"/>
    <property type="match status" value="1"/>
</dbReference>
<feature type="active site" description="Proton acceptor; for 3-dehydroquinate synthase activity" evidence="24">
    <location>
        <position position="612"/>
    </location>
</feature>
<dbReference type="EC" id="2.5.1.19" evidence="24"/>
<comment type="catalytic activity">
    <reaction evidence="24">
        <text>3-dehydroquinate = 3-dehydroshikimate + H2O</text>
        <dbReference type="Rhea" id="RHEA:21096"/>
        <dbReference type="ChEBI" id="CHEBI:15377"/>
        <dbReference type="ChEBI" id="CHEBI:16630"/>
        <dbReference type="ChEBI" id="CHEBI:32364"/>
        <dbReference type="EC" id="4.2.1.10"/>
    </reaction>
</comment>
<dbReference type="PANTHER" id="PTHR21090:SF5">
    <property type="entry name" value="PENTAFUNCTIONAL AROM POLYPEPTIDE"/>
    <property type="match status" value="1"/>
</dbReference>
<protein>
    <recommendedName>
        <fullName evidence="24">Pentafunctional AROM polypeptide</fullName>
    </recommendedName>
    <domain>
        <recommendedName>
            <fullName evidence="24">3-dehydroquinate synthase</fullName>
            <shortName evidence="24">DHQS</shortName>
            <ecNumber evidence="24">4.2.3.4</ecNumber>
        </recommendedName>
    </domain>
    <domain>
        <recommendedName>
            <fullName evidence="24">3-phosphoshikimate 1-carboxyvinyltransferase</fullName>
            <ecNumber evidence="24">2.5.1.19</ecNumber>
        </recommendedName>
        <alternativeName>
            <fullName evidence="24">5-enolpyruvylshikimate-3-phosphate synthase</fullName>
            <shortName evidence="24">EPSP synthase</shortName>
            <shortName evidence="24">EPSPS</shortName>
        </alternativeName>
    </domain>
    <domain>
        <recommendedName>
            <fullName evidence="24">Shikimate kinase</fullName>
            <shortName evidence="24">SK</shortName>
            <ecNumber evidence="24">2.7.1.71</ecNumber>
        </recommendedName>
    </domain>
    <domain>
        <recommendedName>
            <fullName evidence="24">3-dehydroquinate dehydratase</fullName>
            <shortName evidence="24">3-dehydroquinase</shortName>
            <ecNumber evidence="24">4.2.1.10</ecNumber>
        </recommendedName>
    </domain>
    <domain>
        <recommendedName>
            <fullName evidence="24">Shikimate dehydrogenase</fullName>
            <ecNumber evidence="24">1.1.1.25</ecNumber>
        </recommendedName>
    </domain>
</protein>
<organism evidence="33 34">
    <name type="scientific">Microbotryum silenes-dioicae</name>
    <dbReference type="NCBI Taxonomy" id="796604"/>
    <lineage>
        <taxon>Eukaryota</taxon>
        <taxon>Fungi</taxon>
        <taxon>Dikarya</taxon>
        <taxon>Basidiomycota</taxon>
        <taxon>Pucciniomycotina</taxon>
        <taxon>Microbotryomycetes</taxon>
        <taxon>Microbotryales</taxon>
        <taxon>Microbotryaceae</taxon>
        <taxon>Microbotryum</taxon>
    </lineage>
</organism>
<dbReference type="FunFam" id="3.65.10.10:FF:000007">
    <property type="entry name" value="Pentafunctional AROM polypeptide"/>
    <property type="match status" value="1"/>
</dbReference>
<comment type="similarity">
    <text evidence="5">Belongs to the aldo/keto reductase family.</text>
</comment>
<dbReference type="Gene3D" id="3.65.10.10">
    <property type="entry name" value="Enolpyruvate transferase domain"/>
    <property type="match status" value="2"/>
</dbReference>
<feature type="domain" description="3-dehydroquinate synthase N-terminal" evidence="29">
    <location>
        <begin position="400"/>
        <end position="512"/>
    </location>
</feature>
<dbReference type="InterPro" id="IPR041121">
    <property type="entry name" value="SDH_C"/>
</dbReference>
<dbReference type="NCBIfam" id="TIGR01809">
    <property type="entry name" value="Shik-DH-AROM"/>
    <property type="match status" value="1"/>
</dbReference>
<dbReference type="PROSITE" id="PS01128">
    <property type="entry name" value="SHIKIMATE_KINASE"/>
    <property type="match status" value="1"/>
</dbReference>
<evidence type="ECO:0000256" key="6">
    <source>
        <dbReference type="ARBA" id="ARBA00009349"/>
    </source>
</evidence>
<comment type="similarity">
    <text evidence="24">In the 4th section; belongs to the type-I 3-dehydroquinase family.</text>
</comment>
<dbReference type="HAMAP" id="MF_03143">
    <property type="entry name" value="Pentafunct_AroM"/>
    <property type="match status" value="1"/>
</dbReference>
<evidence type="ECO:0000256" key="25">
    <source>
        <dbReference type="RuleBase" id="RU004164"/>
    </source>
</evidence>
<comment type="pathway">
    <text evidence="2 24 25">Metabolic intermediate biosynthesis; chorismate biosynthesis; chorismate from D-erythrose 4-phosphate and phosphoenolpyruvate: step 6/7.</text>
</comment>
<evidence type="ECO:0000256" key="24">
    <source>
        <dbReference type="HAMAP-Rule" id="MF_03143"/>
    </source>
</evidence>
<evidence type="ECO:0000256" key="8">
    <source>
        <dbReference type="ARBA" id="ARBA00022490"/>
    </source>
</evidence>
<evidence type="ECO:0000256" key="12">
    <source>
        <dbReference type="ARBA" id="ARBA00022741"/>
    </source>
</evidence>
<dbReference type="GO" id="GO:0009423">
    <property type="term" value="P:chorismate biosynthetic process"/>
    <property type="evidence" value="ECO:0007669"/>
    <property type="project" value="UniProtKB-UniRule"/>
</dbReference>
<feature type="binding site" evidence="24">
    <location>
        <position position="442"/>
    </location>
    <ligand>
        <name>NAD(+)</name>
        <dbReference type="ChEBI" id="CHEBI:57540"/>
    </ligand>
</feature>
<dbReference type="NCBIfam" id="TIGR01093">
    <property type="entry name" value="aroD"/>
    <property type="match status" value="1"/>
</dbReference>
<dbReference type="Gene3D" id="3.40.50.10860">
    <property type="entry name" value="Leucine Dehydrogenase, chain A, domain 1"/>
    <property type="match status" value="1"/>
</dbReference>
<feature type="domain" description="3-dehydroquinate synthase C-terminal" evidence="32">
    <location>
        <begin position="514"/>
        <end position="695"/>
    </location>
</feature>
<dbReference type="CDD" id="cd01556">
    <property type="entry name" value="EPSP_synthase"/>
    <property type="match status" value="1"/>
</dbReference>
<feature type="binding site" evidence="24">
    <location>
        <position position="475"/>
    </location>
    <ligand>
        <name>7-phospho-2-dehydro-3-deoxy-D-arabino-heptonate</name>
        <dbReference type="ChEBI" id="CHEBI:58394"/>
    </ligand>
</feature>
<dbReference type="GO" id="GO:0008652">
    <property type="term" value="P:amino acid biosynthetic process"/>
    <property type="evidence" value="ECO:0007669"/>
    <property type="project" value="UniProtKB-KW"/>
</dbReference>
<feature type="binding site" evidence="24">
    <location>
        <begin position="601"/>
        <end position="605"/>
    </location>
    <ligand>
        <name>7-phospho-2-dehydro-3-deoxy-D-arabino-heptonate</name>
        <dbReference type="ChEBI" id="CHEBI:58394"/>
    </ligand>
</feature>
<dbReference type="Gene3D" id="1.20.1090.10">
    <property type="entry name" value="Dehydroquinate synthase-like - alpha domain"/>
    <property type="match status" value="1"/>
</dbReference>
<dbReference type="InterPro" id="IPR013792">
    <property type="entry name" value="RNA3'P_cycl/enolpyr_Trfase_a/b"/>
</dbReference>
<comment type="pathway">
    <text evidence="24">Metabolic intermediate biosynthesis; chorismate biosynthesis; chorismate from D-erythrose 4-phosphate and phosphoenolpyruvate: step 4/7.</text>
</comment>
<comment type="catalytic activity">
    <reaction evidence="22 24">
        <text>shikimate + ATP = 3-phosphoshikimate + ADP + H(+)</text>
        <dbReference type="Rhea" id="RHEA:13121"/>
        <dbReference type="ChEBI" id="CHEBI:15378"/>
        <dbReference type="ChEBI" id="CHEBI:30616"/>
        <dbReference type="ChEBI" id="CHEBI:36208"/>
        <dbReference type="ChEBI" id="CHEBI:145989"/>
        <dbReference type="ChEBI" id="CHEBI:456216"/>
        <dbReference type="EC" id="2.7.1.71"/>
    </reaction>
</comment>
<dbReference type="EC" id="4.2.3.4" evidence="24"/>
<evidence type="ECO:0000259" key="29">
    <source>
        <dbReference type="Pfam" id="PF01761"/>
    </source>
</evidence>
<evidence type="ECO:0000313" key="34">
    <source>
        <dbReference type="Proteomes" id="UP000249464"/>
    </source>
</evidence>
<keyword evidence="12 24" id="KW-0547">Nucleotide-binding</keyword>
<dbReference type="InterPro" id="IPR046346">
    <property type="entry name" value="Aminoacid_DH-like_N_sf"/>
</dbReference>
<dbReference type="InterPro" id="IPR023210">
    <property type="entry name" value="NADP_OxRdtase_dom"/>
</dbReference>
<feature type="binding site" evidence="24">
    <location>
        <position position="608"/>
    </location>
    <ligand>
        <name>7-phospho-2-dehydro-3-deoxy-D-arabino-heptonate</name>
        <dbReference type="ChEBI" id="CHEBI:58394"/>
    </ligand>
</feature>
<evidence type="ECO:0000256" key="15">
    <source>
        <dbReference type="ARBA" id="ARBA00022840"/>
    </source>
</evidence>
<dbReference type="GO" id="GO:0003866">
    <property type="term" value="F:3-phosphoshikimate 1-carboxyvinyltransferase activity"/>
    <property type="evidence" value="ECO:0007669"/>
    <property type="project" value="UniProtKB-UniRule"/>
</dbReference>
<dbReference type="PRINTS" id="PR00069">
    <property type="entry name" value="ALDKETRDTASE"/>
</dbReference>
<dbReference type="GO" id="GO:0009073">
    <property type="term" value="P:aromatic amino acid family biosynthetic process"/>
    <property type="evidence" value="ECO:0007669"/>
    <property type="project" value="UniProtKB-UniRule"/>
</dbReference>
<comment type="similarity">
    <text evidence="24">In the 3rd section; belongs to the shikimate kinase family.</text>
</comment>
<feature type="binding site" evidence="24">
    <location>
        <begin position="437"/>
        <end position="439"/>
    </location>
    <ligand>
        <name>NAD(+)</name>
        <dbReference type="ChEBI" id="CHEBI:57540"/>
    </ligand>
</feature>
<dbReference type="InterPro" id="IPR027417">
    <property type="entry name" value="P-loop_NTPase"/>
</dbReference>
<dbReference type="InterPro" id="IPR008289">
    <property type="entry name" value="Pentafunct_AroM"/>
</dbReference>
<dbReference type="GO" id="GO:0004765">
    <property type="term" value="F:shikimate kinase activity"/>
    <property type="evidence" value="ECO:0007669"/>
    <property type="project" value="UniProtKB-UniRule"/>
</dbReference>
<dbReference type="GO" id="GO:0046872">
    <property type="term" value="F:metal ion binding"/>
    <property type="evidence" value="ECO:0007669"/>
    <property type="project" value="UniProtKB-UniRule"/>
</dbReference>
<accession>A0A2X0PDC9</accession>
<comment type="catalytic activity">
    <reaction evidence="21">
        <text>3-phosphoshikimate + phosphoenolpyruvate = 5-O-(1-carboxyvinyl)-3-phosphoshikimate + phosphate</text>
        <dbReference type="Rhea" id="RHEA:21256"/>
        <dbReference type="ChEBI" id="CHEBI:43474"/>
        <dbReference type="ChEBI" id="CHEBI:57701"/>
        <dbReference type="ChEBI" id="CHEBI:58702"/>
        <dbReference type="ChEBI" id="CHEBI:145989"/>
        <dbReference type="EC" id="2.5.1.19"/>
    </reaction>
    <physiologicalReaction direction="left-to-right" evidence="21">
        <dbReference type="Rhea" id="RHEA:21257"/>
    </physiologicalReaction>
</comment>
<dbReference type="InterPro" id="IPR023000">
    <property type="entry name" value="Shikimate_kinase_CS"/>
</dbReference>
<evidence type="ECO:0000256" key="19">
    <source>
        <dbReference type="ARBA" id="ARBA00023239"/>
    </source>
</evidence>
<keyword evidence="16 24" id="KW-0521">NADP</keyword>
<evidence type="ECO:0000256" key="3">
    <source>
        <dbReference type="ARBA" id="ARBA00004842"/>
    </source>
</evidence>
<dbReference type="Pfam" id="PF08501">
    <property type="entry name" value="Shikimate_dh_N"/>
    <property type="match status" value="1"/>
</dbReference>
<feature type="active site" description="Proton acceptor; for 3-dehydroquinate dehydratase activity" evidence="24">
    <location>
        <position position="1557"/>
    </location>
</feature>
<evidence type="ECO:0000256" key="20">
    <source>
        <dbReference type="ARBA" id="ARBA00023268"/>
    </source>
</evidence>
<dbReference type="InterPro" id="IPR001986">
    <property type="entry name" value="Enolpyruvate_Tfrase_dom"/>
</dbReference>
<comment type="similarity">
    <text evidence="6">In the N-terminal section; belongs to the shikimate kinase family.</text>
</comment>
<name>A0A2X0PDC9_9BASI</name>
<evidence type="ECO:0000259" key="28">
    <source>
        <dbReference type="Pfam" id="PF01488"/>
    </source>
</evidence>
<keyword evidence="11 24" id="KW-0479">Metal-binding</keyword>
<comment type="caution">
    <text evidence="24">Lacks conserved residue(s) required for the propagation of feature annotation.</text>
</comment>
<feature type="domain" description="Quinate/shikimate 5-dehydrogenase/glutamyl-tRNA reductase" evidence="28">
    <location>
        <begin position="1786"/>
        <end position="1848"/>
    </location>
</feature>
<dbReference type="FunFam" id="3.20.20.70:FF:000135">
    <property type="entry name" value="Pentafunctional AROM polypeptide"/>
    <property type="match status" value="1"/>
</dbReference>
<dbReference type="InterPro" id="IPR030960">
    <property type="entry name" value="DHQS/DOIS_N"/>
</dbReference>
<dbReference type="InterPro" id="IPR036812">
    <property type="entry name" value="NAD(P)_OxRdtase_dom_sf"/>
</dbReference>
<dbReference type="Proteomes" id="UP000249464">
    <property type="component" value="Unassembled WGS sequence"/>
</dbReference>
<dbReference type="PROSITE" id="PS00798">
    <property type="entry name" value="ALDOKETO_REDUCTASE_1"/>
    <property type="match status" value="1"/>
</dbReference>
<dbReference type="SUPFAM" id="SSF55205">
    <property type="entry name" value="EPT/RTPC-like"/>
    <property type="match status" value="1"/>
</dbReference>
<dbReference type="STRING" id="796604.A0A2X0PDC9"/>
<gene>
    <name evidence="33" type="primary">BQ5605_C008g04919</name>
    <name evidence="33" type="ORF">BQ5605_C008G04919</name>
</gene>
<evidence type="ECO:0000256" key="21">
    <source>
        <dbReference type="ARBA" id="ARBA00044633"/>
    </source>
</evidence>
<evidence type="ECO:0000256" key="11">
    <source>
        <dbReference type="ARBA" id="ARBA00022723"/>
    </source>
</evidence>
<dbReference type="NCBIfam" id="TIGR01356">
    <property type="entry name" value="aroA"/>
    <property type="match status" value="1"/>
</dbReference>
<dbReference type="Gene3D" id="3.40.50.1970">
    <property type="match status" value="1"/>
</dbReference>
<dbReference type="GO" id="GO:0005524">
    <property type="term" value="F:ATP binding"/>
    <property type="evidence" value="ECO:0007669"/>
    <property type="project" value="UniProtKB-UniRule"/>
</dbReference>
<evidence type="ECO:0000259" key="32">
    <source>
        <dbReference type="Pfam" id="PF24621"/>
    </source>
</evidence>
<feature type="binding site" evidence="24">
    <location>
        <position position="469"/>
    </location>
    <ligand>
        <name>7-phospho-2-dehydro-3-deoxy-D-arabino-heptonate</name>
        <dbReference type="ChEBI" id="CHEBI:58394"/>
    </ligand>
</feature>
<dbReference type="NCBIfam" id="TIGR01357">
    <property type="entry name" value="aroB"/>
    <property type="match status" value="1"/>
</dbReference>
<comment type="function">
    <text evidence="23 24">The AROM polypeptide catalyzes 5 consecutive enzymatic reactions in prechorismate polyaromatic amino acid biosynthesis.</text>
</comment>
<dbReference type="Pfam" id="PF01488">
    <property type="entry name" value="Shikimate_DH"/>
    <property type="match status" value="1"/>
</dbReference>
<feature type="domain" description="Shikimate dehydrogenase substrate binding N-terminal" evidence="30">
    <location>
        <begin position="1669"/>
        <end position="1750"/>
    </location>
</feature>
<dbReference type="UniPathway" id="UPA00053">
    <property type="reaction ID" value="UER00085"/>
</dbReference>
<evidence type="ECO:0000259" key="26">
    <source>
        <dbReference type="Pfam" id="PF00248"/>
    </source>
</evidence>
<comment type="pathway">
    <text evidence="24">Metabolic intermediate biosynthesis; chorismate biosynthesis; chorismate from D-erythrose 4-phosphate and phosphoenolpyruvate: step 2/7.</text>
</comment>
<evidence type="ECO:0000256" key="1">
    <source>
        <dbReference type="ARBA" id="ARBA00004496"/>
    </source>
</evidence>
<dbReference type="GO" id="GO:0003855">
    <property type="term" value="F:3-dehydroquinate dehydratase activity"/>
    <property type="evidence" value="ECO:0007669"/>
    <property type="project" value="UniProtKB-UniRule"/>
</dbReference>
<evidence type="ECO:0000256" key="17">
    <source>
        <dbReference type="ARBA" id="ARBA00023002"/>
    </source>
</evidence>
<keyword evidence="10 24" id="KW-0808">Transferase</keyword>
<dbReference type="InterPro" id="IPR013708">
    <property type="entry name" value="Shikimate_DH-bd_N"/>
</dbReference>
<evidence type="ECO:0000256" key="14">
    <source>
        <dbReference type="ARBA" id="ARBA00022833"/>
    </source>
</evidence>
<evidence type="ECO:0000313" key="33">
    <source>
        <dbReference type="EMBL" id="SGY78706.1"/>
    </source>
</evidence>
<feature type="binding site" evidence="24">
    <location>
        <position position="485"/>
    </location>
    <ligand>
        <name>7-phospho-2-dehydro-3-deoxy-D-arabino-heptonate</name>
        <dbReference type="ChEBI" id="CHEBI:58394"/>
    </ligand>
</feature>
<feature type="binding site" evidence="24">
    <location>
        <begin position="462"/>
        <end position="463"/>
    </location>
    <ligand>
        <name>NAD(+)</name>
        <dbReference type="ChEBI" id="CHEBI:57540"/>
    </ligand>
</feature>
<dbReference type="InterPro" id="IPR020471">
    <property type="entry name" value="AKR"/>
</dbReference>
<dbReference type="CDD" id="cd00464">
    <property type="entry name" value="SK"/>
    <property type="match status" value="1"/>
</dbReference>
<dbReference type="InterPro" id="IPR036291">
    <property type="entry name" value="NAD(P)-bd_dom_sf"/>
</dbReference>
<dbReference type="InterPro" id="IPR016037">
    <property type="entry name" value="DHQ_synth_AroB"/>
</dbReference>
<keyword evidence="8 24" id="KW-0963">Cytoplasm</keyword>
<dbReference type="InterPro" id="IPR010110">
    <property type="entry name" value="Shikimate_DH_AroM-type"/>
</dbReference>
<dbReference type="FunFam" id="3.40.50.1970:FF:000007">
    <property type="entry name" value="Pentafunctional AROM polypeptide"/>
    <property type="match status" value="1"/>
</dbReference>
<feature type="binding site" evidence="24">
    <location>
        <begin position="502"/>
        <end position="505"/>
    </location>
    <ligand>
        <name>NAD(+)</name>
        <dbReference type="ChEBI" id="CHEBI:57540"/>
    </ligand>
</feature>
<dbReference type="Pfam" id="PF01202">
    <property type="entry name" value="SKI"/>
    <property type="match status" value="1"/>
</dbReference>
<dbReference type="Gene3D" id="3.20.20.70">
    <property type="entry name" value="Aldolase class I"/>
    <property type="match status" value="1"/>
</dbReference>
<feature type="binding site" evidence="24">
    <location>
        <position position="624"/>
    </location>
    <ligand>
        <name>7-phospho-2-dehydro-3-deoxy-D-arabino-heptonate</name>
        <dbReference type="ChEBI" id="CHEBI:58394"/>
    </ligand>
</feature>
<feature type="domain" description="SDH C-terminal" evidence="31">
    <location>
        <begin position="1924"/>
        <end position="1954"/>
    </location>
</feature>
<dbReference type="Pfam" id="PF00275">
    <property type="entry name" value="EPSP_synthase"/>
    <property type="match status" value="1"/>
</dbReference>
<feature type="binding site" evidence="24">
    <location>
        <begin position="1227"/>
        <end position="1234"/>
    </location>
    <ligand>
        <name>ATP</name>
        <dbReference type="ChEBI" id="CHEBI:30616"/>
    </ligand>
</feature>
<feature type="region of interest" description="3-dehydroquinate synthase" evidence="24">
    <location>
        <begin position="1"/>
        <end position="721"/>
    </location>
</feature>
<feature type="binding site" evidence="24">
    <location>
        <begin position="406"/>
        <end position="409"/>
    </location>
    <ligand>
        <name>NAD(+)</name>
        <dbReference type="ChEBI" id="CHEBI:57540"/>
    </ligand>
</feature>
<dbReference type="SUPFAM" id="SSF52540">
    <property type="entry name" value="P-loop containing nucleoside triphosphate hydrolases"/>
    <property type="match status" value="1"/>
</dbReference>
<dbReference type="Pfam" id="PF01487">
    <property type="entry name" value="DHquinase_I"/>
    <property type="match status" value="1"/>
</dbReference>
<dbReference type="SUPFAM" id="SSF53223">
    <property type="entry name" value="Aminoacid dehydrogenase-like, N-terminal domain"/>
    <property type="match status" value="1"/>
</dbReference>
<keyword evidence="9 24" id="KW-0028">Amino-acid biosynthesis</keyword>
<keyword evidence="13 24" id="KW-0418">Kinase</keyword>
<evidence type="ECO:0000256" key="7">
    <source>
        <dbReference type="ARBA" id="ARBA00009948"/>
    </source>
</evidence>
<dbReference type="EMBL" id="FQNC01000048">
    <property type="protein sequence ID" value="SGY78706.1"/>
    <property type="molecule type" value="Genomic_DNA"/>
</dbReference>
<keyword evidence="15 24" id="KW-0067">ATP-binding</keyword>
<dbReference type="HAMAP" id="MF_00210">
    <property type="entry name" value="EPSP_synth"/>
    <property type="match status" value="1"/>
</dbReference>
<keyword evidence="18 24" id="KW-0057">Aromatic amino acid biosynthesis</keyword>
<dbReference type="InterPro" id="IPR000623">
    <property type="entry name" value="Shikimate_kinase/TSH1"/>
</dbReference>
<evidence type="ECO:0000256" key="23">
    <source>
        <dbReference type="ARBA" id="ARBA00054455"/>
    </source>
</evidence>
<dbReference type="Pfam" id="PF18317">
    <property type="entry name" value="SDH_C"/>
    <property type="match status" value="1"/>
</dbReference>
<comment type="similarity">
    <text evidence="7 25">Belongs to the EPSP synthase family.</text>
</comment>
<dbReference type="CDD" id="cd19071">
    <property type="entry name" value="AKR_AKR1-5-like"/>
    <property type="match status" value="1"/>
</dbReference>
<keyword evidence="14 24" id="KW-0862">Zinc</keyword>
<evidence type="ECO:0000256" key="22">
    <source>
        <dbReference type="ARBA" id="ARBA00048567"/>
    </source>
</evidence>
<comment type="catalytic activity">
    <reaction evidence="24">
        <text>shikimate + NADP(+) = 3-dehydroshikimate + NADPH + H(+)</text>
        <dbReference type="Rhea" id="RHEA:17737"/>
        <dbReference type="ChEBI" id="CHEBI:15378"/>
        <dbReference type="ChEBI" id="CHEBI:16630"/>
        <dbReference type="ChEBI" id="CHEBI:36208"/>
        <dbReference type="ChEBI" id="CHEBI:57783"/>
        <dbReference type="ChEBI" id="CHEBI:58349"/>
        <dbReference type="EC" id="1.1.1.25"/>
    </reaction>
</comment>
<dbReference type="EC" id="4.2.1.10" evidence="24"/>
<dbReference type="SUPFAM" id="SSF56796">
    <property type="entry name" value="Dehydroquinate synthase-like"/>
    <property type="match status" value="1"/>
</dbReference>
<feature type="domain" description="NADP-dependent oxidoreductase" evidence="26">
    <location>
        <begin position="31"/>
        <end position="272"/>
    </location>
</feature>
<dbReference type="InterPro" id="IPR056179">
    <property type="entry name" value="DHQS_C"/>
</dbReference>
<sequence length="1962" mass="214092">MSETYHLTSTVKLNDGNSMPRLGLGVYESEPGEECYNAVLWALEAGYRHIDGAEWYENEQDCGKAINAFLSANPSVQRSDIFFTSKLMHNQSDPQRVIDAIKVSLEKSKQDYLDLYLIHGPQGGPEVRAQSWEGCVRAKEIGLVKSVGVSNFGIQHLTDLLASQPRAIPSVNQVDLHPFMTRDDLVAYCEKNGIVLEAWGPLVRGQRFDHPEIVKMAQKYNKSPAQVLIRWGLERGFVVIPKSTKKNRIADNANVFDFQMSKEDVDHLTSLDEFLITAASGRGRCSAVAALSLSLRPFVYVPDRLTSVLRVQAAKMAHTKTSIDTVSILGQDIIRCGFHLIPYIVETVLTTLPSSTYVLFTDTHLSKLYLDEFNQAFQEALAAASSSSSTKADQPRWISYSIPPGEQSKSRQVKAELEDFLLSHRCTRDTVILALGGGVVGDLVGFVAASFMRGVRYCQIPTTLLAMVDSAVGGKTAIDTPLGKNLIGAFYQPQYVFIDASFLESLPRREFVNGMAEVVKVSFRSSILTAAIWDEDEFAKLEAGVEEIHSAVLGGSTRSTFAGRSLETRSPAQSLLLSVIRASIATKAHIVTIDEKETGLRNLVNFGHTIGHAIEAVMTPDVLHGECIGVGMVLEAEVARSLGTLGNAAVGRLARCIKAHGLPITLDDPLFRKSAKSARLSVETLLDIMRVDKKNSGNVKKIVLLSRIGKTYEERATGVQDDVIARTLSPAIKVFPGPPAVEHYKLATPGSKSISNRALVLAALGNGVCKLGNLLHSDDTQVMMSALLEMKGAEFSWEDNGELLVVKGRGGKLSPPKDNKALFLGNAGTASRFLATVCALVQPEAELTHTIITGNGRMKQRPIGPLVDALTANGTSIEYVEAQGSLPLKVKATQQGLRGGRIQLAASVSSQYVSSILLCAPYASEEVELELTGGQVISQPYIDLTIAMMASFGIQVERLTLDGELSNTYRIPLGTYQNPATYNIESDASSATYPLALAAISGTSCTVQNIGSSSLQGDARFAKDVLEPMGCTVVQTETDTTVTGPPVGQLRALGFIDMEPMTDAFLTASALAAVAAQPALPERLHPGQRSNSTRIGGIANQRVKECNRISAMRTQLAKFGLETDEFEDGIEVFGIEPKDLKADVSVHCYDDHRVAMAFSVLAACPATHGAILEEKRCVEKTWPSWWDDLSRKMGIRIEGVELSDEPVASTSRPIPRHSTDASIFVLGMRGAGKTHLSKIGANALGWPVLDADEMFKTVAGESAKEFVNANGWPAFRAMETKILKKMVAEQSKGHVISLGGGVVETPENREILQAYGQGGGPILHVIRDIDDIVAYLNSEPSRPSLGEDLQDIYKRRRPWFHELSNFEFVNVIGGKMKLSNGQNENGLPTYTSTKGSEDEIARFFRFMTGQDTNHIELKGTQPTYFLCLTLPLLTTPNAVFDKFQEVTAGVDALELRVDLLSPDGKAPTKPVVPSVTFVATQLAALRQRSTLPIVFTLRTVSQGGMCPDDAEEAIFELMELGVKSGCEYVDMETRWSRQRMRDFVNKKQLTKIICSWHDWTGALRWDSEEMVERYAIAEEFGDVVKLVAKASSLVDNLSMMRFREKFEDGPPLMTLNIGSEGQLSRILNPVLSPVTHPALAASAPGQLSFAQVQTGLHLIGRLDAKKFYLFGRPIAHSKSPLIHNTSFETLGFPYRYELHETTEVDDSIRQRIRAPDFGGASVTIPHKLDIMPLLDEVSDHAKLIGAVNTIIPVRTAQGTIKLRGDNTDWLGLLELIQKNLSADNERLPSCPALVLGAGGTSRAAIYTLHQAGFKTIYLYNRTLPNAQKIVASFPSEYNIVPLPSLESAFGGSTGREEPIVVISTIPAQGTSTEFSPNPGAGVVVPRSVFSRPRGGVMIDVAYKPKITPLIDLAQRCEGWVGVPGIQMLLEQGYWQSKMWTGRRPPKTVIAETVLEAYERDMK</sequence>
<dbReference type="Gene3D" id="3.20.20.100">
    <property type="entry name" value="NADP-dependent oxidoreductase domain"/>
    <property type="match status" value="1"/>
</dbReference>
<feature type="binding site" evidence="24">
    <location>
        <position position="484"/>
    </location>
    <ligand>
        <name>NAD(+)</name>
        <dbReference type="ChEBI" id="CHEBI:57540"/>
    </ligand>
</feature>
<dbReference type="Pfam" id="PF01761">
    <property type="entry name" value="DHQ_synthase"/>
    <property type="match status" value="1"/>
</dbReference>
<feature type="domain" description="Enolpyruvate transferase" evidence="27">
    <location>
        <begin position="746"/>
        <end position="1189"/>
    </location>
</feature>
<feature type="binding site" evidence="24">
    <location>
        <begin position="517"/>
        <end position="520"/>
    </location>
    <ligand>
        <name>7-phospho-2-dehydro-3-deoxy-D-arabino-heptonate</name>
        <dbReference type="ChEBI" id="CHEBI:58394"/>
    </ligand>
</feature>
<evidence type="ECO:0000256" key="16">
    <source>
        <dbReference type="ARBA" id="ARBA00022857"/>
    </source>
</evidence>
<dbReference type="InterPro" id="IPR018170">
    <property type="entry name" value="Aldo/ket_reductase_CS"/>
</dbReference>
<dbReference type="HAMAP" id="MF_00109">
    <property type="entry name" value="Shikimate_kinase"/>
    <property type="match status" value="1"/>
</dbReference>
<comment type="cofactor">
    <cofactor evidence="24">
        <name>Zn(2+)</name>
        <dbReference type="ChEBI" id="CHEBI:29105"/>
    </cofactor>
    <text evidence="24">Binds 2 Zn(2+) ions per subunit.</text>
</comment>
<evidence type="ECO:0000259" key="30">
    <source>
        <dbReference type="Pfam" id="PF08501"/>
    </source>
</evidence>
<dbReference type="FunFam" id="3.40.50.300:FF:001256">
    <property type="entry name" value="Pentafunctional AROM polypeptide"/>
    <property type="match status" value="1"/>
</dbReference>
<comment type="similarity">
    <text evidence="24">In the 2nd section; belongs to the EPSP synthase family.</text>
</comment>
<dbReference type="GO" id="GO:0005737">
    <property type="term" value="C:cytoplasm"/>
    <property type="evidence" value="ECO:0007669"/>
    <property type="project" value="UniProtKB-SubCell"/>
</dbReference>
<comment type="similarity">
    <text evidence="24">In the C-terminal section; belongs to the shikimate dehydrogenase family.</text>
</comment>
<evidence type="ECO:0000256" key="18">
    <source>
        <dbReference type="ARBA" id="ARBA00023141"/>
    </source>
</evidence>
<proteinExistence type="inferred from homology"/>
<reference evidence="33 34" key="1">
    <citation type="submission" date="2016-11" db="EMBL/GenBank/DDBJ databases">
        <authorList>
            <person name="Jaros S."/>
            <person name="Januszkiewicz K."/>
            <person name="Wedrychowicz H."/>
        </authorList>
    </citation>
    <scope>NUCLEOTIDE SEQUENCE [LARGE SCALE GENOMIC DNA]</scope>
</reference>
<dbReference type="CDD" id="cd01065">
    <property type="entry name" value="NAD_bind_Shikimate_DH"/>
    <property type="match status" value="1"/>
</dbReference>
<dbReference type="InterPro" id="IPR006151">
    <property type="entry name" value="Shikm_DH/Glu-tRNA_Rdtase"/>
</dbReference>
<dbReference type="Pfam" id="PF00248">
    <property type="entry name" value="Aldo_ket_red"/>
    <property type="match status" value="1"/>
</dbReference>
<dbReference type="SUPFAM" id="SSF51430">
    <property type="entry name" value="NAD(P)-linked oxidoreductase"/>
    <property type="match status" value="1"/>
</dbReference>
<comment type="catalytic activity">
    <reaction evidence="24">
        <text>7-phospho-2-dehydro-3-deoxy-D-arabino-heptonate = 3-dehydroquinate + phosphate</text>
        <dbReference type="Rhea" id="RHEA:21968"/>
        <dbReference type="ChEBI" id="CHEBI:32364"/>
        <dbReference type="ChEBI" id="CHEBI:43474"/>
        <dbReference type="ChEBI" id="CHEBI:58394"/>
        <dbReference type="EC" id="4.2.3.4"/>
    </reaction>
</comment>
<feature type="binding site" evidence="24">
    <location>
        <position position="513"/>
    </location>
    <ligand>
        <name>NAD(+)</name>
        <dbReference type="ChEBI" id="CHEBI:57540"/>
    </ligand>
</feature>
<dbReference type="InterPro" id="IPR006264">
    <property type="entry name" value="EPSP_synthase"/>
</dbReference>
<evidence type="ECO:0000256" key="10">
    <source>
        <dbReference type="ARBA" id="ARBA00022679"/>
    </source>
</evidence>
<keyword evidence="34" id="KW-1185">Reference proteome</keyword>
<feature type="binding site" evidence="24">
    <location>
        <position position="608"/>
    </location>
    <ligand>
        <name>Zn(2+)</name>
        <dbReference type="ChEBI" id="CHEBI:29105"/>
        <note>catalytic</note>
    </ligand>
</feature>
<dbReference type="InterPro" id="IPR013785">
    <property type="entry name" value="Aldolase_TIM"/>
</dbReference>
<evidence type="ECO:0000256" key="2">
    <source>
        <dbReference type="ARBA" id="ARBA00004811"/>
    </source>
</evidence>
<dbReference type="GO" id="GO:0004764">
    <property type="term" value="F:shikimate 3-dehydrogenase (NADP+) activity"/>
    <property type="evidence" value="ECO:0007669"/>
    <property type="project" value="UniProtKB-UniRule"/>
</dbReference>
<dbReference type="FunFam" id="3.20.20.100:FF:000015">
    <property type="entry name" value="Oxidoreductase, aldo/keto reductase family"/>
    <property type="match status" value="1"/>
</dbReference>
<comment type="pathway">
    <text evidence="3 24">Metabolic intermediate biosynthesis; chorismate biosynthesis; chorismate from D-erythrose 4-phosphate and phosphoenolpyruvate: step 5/7.</text>
</comment>
<feature type="active site" description="Schiff-base intermediate with substrate; for 3-dehydroquinate dehydratase activity" evidence="24">
    <location>
        <position position="1585"/>
    </location>
</feature>
<evidence type="ECO:0000256" key="4">
    <source>
        <dbReference type="ARBA" id="ARBA00006477"/>
    </source>
</evidence>
<evidence type="ECO:0000256" key="9">
    <source>
        <dbReference type="ARBA" id="ARBA00022605"/>
    </source>
</evidence>
<dbReference type="SUPFAM" id="SSF51569">
    <property type="entry name" value="Aldolase"/>
    <property type="match status" value="1"/>
</dbReference>
<dbReference type="PANTHER" id="PTHR21090">
    <property type="entry name" value="AROM/DEHYDROQUINATE SYNTHASE"/>
    <property type="match status" value="1"/>
</dbReference>
<keyword evidence="19 24" id="KW-0456">Lyase</keyword>
<dbReference type="GO" id="GO:0003856">
    <property type="term" value="F:3-dehydroquinate synthase activity"/>
    <property type="evidence" value="ECO:0007669"/>
    <property type="project" value="UniProtKB-UniRule"/>
</dbReference>